<proteinExistence type="predicted"/>
<protein>
    <submittedName>
        <fullName evidence="1">Uncharacterized protein</fullName>
    </submittedName>
</protein>
<evidence type="ECO:0000313" key="2">
    <source>
        <dbReference type="Proteomes" id="UP000261660"/>
    </source>
</evidence>
<accession>A0A3Q3FF07</accession>
<reference evidence="1" key="1">
    <citation type="submission" date="2025-08" db="UniProtKB">
        <authorList>
            <consortium name="Ensembl"/>
        </authorList>
    </citation>
    <scope>IDENTIFICATION</scope>
</reference>
<dbReference type="Ensembl" id="ENSLBET00000018818.1">
    <property type="protein sequence ID" value="ENSLBEP00000017823.1"/>
    <property type="gene ID" value="ENSLBEG00000013734.1"/>
</dbReference>
<sequence length="162" mass="17850">VMQASSPVDSNVGLLFVQLDGTGCSTGRWGLAELKQAIKHWTVLSHINCKAREFDVIVTVILSHLLTADLHLSVQAIVKQQVVSHADSVGPSALSWLFLVLPLCGSEEIVQNTPQVLKGGPVFWTFPPAQTHDVVKPLRTIFWLWHSVAPLQVLDYLWVGHT</sequence>
<dbReference type="STRING" id="56723.ENSLBEP00000017823"/>
<evidence type="ECO:0000313" key="1">
    <source>
        <dbReference type="Ensembl" id="ENSLBEP00000017823.1"/>
    </source>
</evidence>
<keyword evidence="2" id="KW-1185">Reference proteome</keyword>
<dbReference type="Proteomes" id="UP000261660">
    <property type="component" value="Unplaced"/>
</dbReference>
<organism evidence="1 2">
    <name type="scientific">Labrus bergylta</name>
    <name type="common">ballan wrasse</name>
    <dbReference type="NCBI Taxonomy" id="56723"/>
    <lineage>
        <taxon>Eukaryota</taxon>
        <taxon>Metazoa</taxon>
        <taxon>Chordata</taxon>
        <taxon>Craniata</taxon>
        <taxon>Vertebrata</taxon>
        <taxon>Euteleostomi</taxon>
        <taxon>Actinopterygii</taxon>
        <taxon>Neopterygii</taxon>
        <taxon>Teleostei</taxon>
        <taxon>Neoteleostei</taxon>
        <taxon>Acanthomorphata</taxon>
        <taxon>Eupercaria</taxon>
        <taxon>Labriformes</taxon>
        <taxon>Labridae</taxon>
        <taxon>Labrus</taxon>
    </lineage>
</organism>
<name>A0A3Q3FF07_9LABR</name>
<dbReference type="GeneTree" id="ENSGT00960000187061"/>
<dbReference type="AlphaFoldDB" id="A0A3Q3FF07"/>
<dbReference type="InParanoid" id="A0A3Q3FF07"/>
<reference evidence="1" key="2">
    <citation type="submission" date="2025-09" db="UniProtKB">
        <authorList>
            <consortium name="Ensembl"/>
        </authorList>
    </citation>
    <scope>IDENTIFICATION</scope>
</reference>